<reference evidence="8" key="1">
    <citation type="submission" date="2025-08" db="UniProtKB">
        <authorList>
            <consortium name="Ensembl"/>
        </authorList>
    </citation>
    <scope>IDENTIFICATION</scope>
</reference>
<dbReference type="Pfam" id="PF00089">
    <property type="entry name" value="Trypsin"/>
    <property type="match status" value="1"/>
</dbReference>
<dbReference type="PROSITE" id="PS00135">
    <property type="entry name" value="TRYPSIN_SER"/>
    <property type="match status" value="1"/>
</dbReference>
<evidence type="ECO:0000256" key="3">
    <source>
        <dbReference type="ARBA" id="ARBA00022825"/>
    </source>
</evidence>
<dbReference type="GO" id="GO:0006915">
    <property type="term" value="P:apoptotic process"/>
    <property type="evidence" value="ECO:0007669"/>
    <property type="project" value="Ensembl"/>
</dbReference>
<sequence>MQLSSIMKAAVSLVLLPFLLLYPGEAAGQLQSWIIGGREAKPHSRPYMVSLQVNGKHSCGGALVHARWVLTAAHCHQTGNKGPLKAVVGLHSLDEAPRYQQNFTIARSVQHPDYNKRTMENDIMLLKLNRKVKQNRQTKLLALPKKAWGAGTPCSVAGWGLTEDGQRSPVLKELDVCVLDMRMCNGSRFWHGELTPTMTCYQGARGSAPCKGDSGGPLVCGKKAEAAGVISFSDKSCINVFKPPVATAVFPYKAWIKKVLKGR</sequence>
<feature type="signal peptide" evidence="6">
    <location>
        <begin position="1"/>
        <end position="26"/>
    </location>
</feature>
<dbReference type="Proteomes" id="UP000594220">
    <property type="component" value="Unplaced"/>
</dbReference>
<evidence type="ECO:0000259" key="7">
    <source>
        <dbReference type="PROSITE" id="PS50240"/>
    </source>
</evidence>
<keyword evidence="9" id="KW-1185">Reference proteome</keyword>
<dbReference type="CDD" id="cd00190">
    <property type="entry name" value="Tryp_SPc"/>
    <property type="match status" value="1"/>
</dbReference>
<evidence type="ECO:0000256" key="6">
    <source>
        <dbReference type="SAM" id="SignalP"/>
    </source>
</evidence>
<dbReference type="OMA" id="DPFKPPV"/>
<dbReference type="KEGG" id="cpoo:109312317"/>
<name>A0A7M4FBD9_CROPO</name>
<proteinExistence type="predicted"/>
<dbReference type="InterPro" id="IPR001254">
    <property type="entry name" value="Trypsin_dom"/>
</dbReference>
<dbReference type="SMART" id="SM00020">
    <property type="entry name" value="Tryp_SPc"/>
    <property type="match status" value="1"/>
</dbReference>
<dbReference type="InterPro" id="IPR001314">
    <property type="entry name" value="Peptidase_S1A"/>
</dbReference>
<gene>
    <name evidence="8" type="primary">GZMM</name>
</gene>
<dbReference type="CTD" id="3004"/>
<dbReference type="Gene3D" id="2.40.10.10">
    <property type="entry name" value="Trypsin-like serine proteases"/>
    <property type="match status" value="2"/>
</dbReference>
<dbReference type="OrthoDB" id="5597713at2759"/>
<reference evidence="8" key="2">
    <citation type="submission" date="2025-09" db="UniProtKB">
        <authorList>
            <consortium name="Ensembl"/>
        </authorList>
    </citation>
    <scope>IDENTIFICATION</scope>
</reference>
<evidence type="ECO:0000256" key="1">
    <source>
        <dbReference type="ARBA" id="ARBA00022670"/>
    </source>
</evidence>
<evidence type="ECO:0000256" key="5">
    <source>
        <dbReference type="RuleBase" id="RU363034"/>
    </source>
</evidence>
<dbReference type="PROSITE" id="PS00134">
    <property type="entry name" value="TRYPSIN_HIS"/>
    <property type="match status" value="1"/>
</dbReference>
<dbReference type="AlphaFoldDB" id="A0A7M4FBD9"/>
<evidence type="ECO:0000256" key="2">
    <source>
        <dbReference type="ARBA" id="ARBA00022801"/>
    </source>
</evidence>
<dbReference type="InterPro" id="IPR009003">
    <property type="entry name" value="Peptidase_S1_PA"/>
</dbReference>
<keyword evidence="3 5" id="KW-0720">Serine protease</keyword>
<feature type="domain" description="Peptidase S1" evidence="7">
    <location>
        <begin position="34"/>
        <end position="261"/>
    </location>
</feature>
<dbReference type="GeneID" id="109312317"/>
<keyword evidence="4" id="KW-1015">Disulfide bond</keyword>
<evidence type="ECO:0000256" key="4">
    <source>
        <dbReference type="ARBA" id="ARBA00023157"/>
    </source>
</evidence>
<dbReference type="FunFam" id="2.40.10.10:FF:000005">
    <property type="entry name" value="Serine protease 37"/>
    <property type="match status" value="1"/>
</dbReference>
<accession>A0A7M4FBD9</accession>
<dbReference type="InterPro" id="IPR033116">
    <property type="entry name" value="TRYPSIN_SER"/>
</dbReference>
<dbReference type="PRINTS" id="PR00722">
    <property type="entry name" value="CHYMOTRYPSIN"/>
</dbReference>
<keyword evidence="6" id="KW-0732">Signal</keyword>
<dbReference type="GO" id="GO:0004252">
    <property type="term" value="F:serine-type endopeptidase activity"/>
    <property type="evidence" value="ECO:0007669"/>
    <property type="project" value="Ensembl"/>
</dbReference>
<protein>
    <submittedName>
        <fullName evidence="8">Granzyme M</fullName>
    </submittedName>
</protein>
<dbReference type="GeneTree" id="ENSGT00940000162161"/>
<keyword evidence="2 5" id="KW-0378">Hydrolase</keyword>
<dbReference type="GO" id="GO:0006508">
    <property type="term" value="P:proteolysis"/>
    <property type="evidence" value="ECO:0007669"/>
    <property type="project" value="UniProtKB-KW"/>
</dbReference>
<dbReference type="PANTHER" id="PTHR24271:SF51">
    <property type="entry name" value="GRANZYME M"/>
    <property type="match status" value="1"/>
</dbReference>
<dbReference type="SUPFAM" id="SSF50494">
    <property type="entry name" value="Trypsin-like serine proteases"/>
    <property type="match status" value="1"/>
</dbReference>
<dbReference type="Ensembl" id="ENSCPRT00005026179.1">
    <property type="protein sequence ID" value="ENSCPRP00005022389.1"/>
    <property type="gene ID" value="ENSCPRG00005015614.1"/>
</dbReference>
<dbReference type="InterPro" id="IPR018114">
    <property type="entry name" value="TRYPSIN_HIS"/>
</dbReference>
<organism evidence="8 9">
    <name type="scientific">Crocodylus porosus</name>
    <name type="common">Saltwater crocodile</name>
    <name type="synonym">Estuarine crocodile</name>
    <dbReference type="NCBI Taxonomy" id="8502"/>
    <lineage>
        <taxon>Eukaryota</taxon>
        <taxon>Metazoa</taxon>
        <taxon>Chordata</taxon>
        <taxon>Craniata</taxon>
        <taxon>Vertebrata</taxon>
        <taxon>Euteleostomi</taxon>
        <taxon>Archelosauria</taxon>
        <taxon>Archosauria</taxon>
        <taxon>Crocodylia</taxon>
        <taxon>Longirostres</taxon>
        <taxon>Crocodylidae</taxon>
        <taxon>Crocodylus</taxon>
    </lineage>
</organism>
<keyword evidence="1 5" id="KW-0645">Protease</keyword>
<feature type="chain" id="PRO_5029573897" evidence="6">
    <location>
        <begin position="27"/>
        <end position="263"/>
    </location>
</feature>
<dbReference type="PANTHER" id="PTHR24271">
    <property type="entry name" value="KALLIKREIN-RELATED"/>
    <property type="match status" value="1"/>
</dbReference>
<dbReference type="PROSITE" id="PS50240">
    <property type="entry name" value="TRYPSIN_DOM"/>
    <property type="match status" value="1"/>
</dbReference>
<evidence type="ECO:0000313" key="9">
    <source>
        <dbReference type="Proteomes" id="UP000594220"/>
    </source>
</evidence>
<dbReference type="InterPro" id="IPR043504">
    <property type="entry name" value="Peptidase_S1_PA_chymotrypsin"/>
</dbReference>
<evidence type="ECO:0000313" key="8">
    <source>
        <dbReference type="Ensembl" id="ENSCPRP00005022389.1"/>
    </source>
</evidence>